<dbReference type="GO" id="GO:0032580">
    <property type="term" value="C:Golgi cisterna membrane"/>
    <property type="evidence" value="ECO:0007669"/>
    <property type="project" value="UniProtKB-SubCell"/>
</dbReference>
<evidence type="ECO:0000256" key="4">
    <source>
        <dbReference type="ARBA" id="ARBA00022676"/>
    </source>
</evidence>
<accession>A0A7G2DZH0</accession>
<evidence type="ECO:0000256" key="13">
    <source>
        <dbReference type="RuleBase" id="RU003832"/>
    </source>
</evidence>
<dbReference type="UniPathway" id="UPA00378"/>
<dbReference type="InterPro" id="IPR055270">
    <property type="entry name" value="Glyco_tran_10_C"/>
</dbReference>
<keyword evidence="12" id="KW-0961">Cell wall biogenesis/degradation</keyword>
<evidence type="ECO:0000256" key="8">
    <source>
        <dbReference type="ARBA" id="ARBA00022989"/>
    </source>
</evidence>
<dbReference type="Proteomes" id="UP000516314">
    <property type="component" value="Chromosome 1"/>
</dbReference>
<evidence type="ECO:0000313" key="16">
    <source>
        <dbReference type="EMBL" id="CAD5315062.1"/>
    </source>
</evidence>
<sequence>MGVFSNLRGPRAGATHDEFPATNGSPSSSSSPSSSIKRKLSNLLPLCVALVVIAEIGFLGRLDKVALVDTLTDFFTQSPSLSQSPPARSDRKKIGLFTDRSCEEWLMREDSVTYSRDFTKDPIFISGGEKDFQWCSVDCTFGDSSGKTPDAAFGLGQKPGTLSIIRSMESAQYYPENDLAQARRRGYDIVMTTSLSSDVPVGYFSWAEYDIMSPVQPKTERAIAAAFISNCGARNFRLQALEALMKTNIKIDSYGGCHRNRDGKVDKVEALKRYKFSLAFENTNEEDYVTEKFFQSLVAGSVPVVVGPPNIEEFAPASDSFLHIKTMEDVEPVAKRMKYLAANPAAYNQTLRWKYEGPSDSFKALVDMAAVHSSCRLCIFLATRVREQEEKSPNFKKRPCKCSRGGSDTVYHVFVRERGRFEMESVFLRGKSVTQEALESAVLAKFKSLKHEAVWKKERPGNLKGDKELKIHRIYPLGLTQRQAFFIPLDLSQVKEKIERRCIQKYMSLEETMTYMYDHDHIPKHITATIWEHLQRENPNFFKEYNKRCELVRQIVTLNDLLAQQIDLMQRLSQLDVGTTAPVTKLQEPNDHHHDEVQTLEQWLETNGFANIEDTFLCLSDLVDAPVTEVQKPKEKDQSCDQWINGSNDLASIEETVSSLINPSPFAETPQSEPPGLRYDTDCGDSNLEQFARDLEDQQQRMQQKFQRGQQPQHLINQKCT</sequence>
<dbReference type="PANTHER" id="PTHR11929:SF220">
    <property type="entry name" value="FUCOSYLTRANSFERASE"/>
    <property type="match status" value="1"/>
</dbReference>
<keyword evidence="8" id="KW-1133">Transmembrane helix</keyword>
<evidence type="ECO:0000259" key="15">
    <source>
        <dbReference type="Pfam" id="PF00852"/>
    </source>
</evidence>
<evidence type="ECO:0000256" key="6">
    <source>
        <dbReference type="ARBA" id="ARBA00022692"/>
    </source>
</evidence>
<evidence type="ECO:0000256" key="2">
    <source>
        <dbReference type="ARBA" id="ARBA00004922"/>
    </source>
</evidence>
<feature type="region of interest" description="Disordered" evidence="14">
    <location>
        <begin position="1"/>
        <end position="34"/>
    </location>
</feature>
<dbReference type="InterPro" id="IPR006476">
    <property type="entry name" value="CHP01589_pln"/>
</dbReference>
<dbReference type="GO" id="GO:0008417">
    <property type="term" value="F:fucosyltransferase activity"/>
    <property type="evidence" value="ECO:0007669"/>
    <property type="project" value="InterPro"/>
</dbReference>
<keyword evidence="7" id="KW-0735">Signal-anchor</keyword>
<evidence type="ECO:0000256" key="5">
    <source>
        <dbReference type="ARBA" id="ARBA00022679"/>
    </source>
</evidence>
<comment type="subcellular location">
    <subcellularLocation>
        <location evidence="1 13">Golgi apparatus</location>
        <location evidence="1 13">Golgi stack membrane</location>
        <topology evidence="1 13">Single-pass type II membrane protein</topology>
    </subcellularLocation>
</comment>
<keyword evidence="9 13" id="KW-0333">Golgi apparatus</keyword>
<keyword evidence="4 13" id="KW-0328">Glycosyltransferase</keyword>
<organism evidence="16 17">
    <name type="scientific">Arabidopsis thaliana</name>
    <name type="common">Mouse-ear cress</name>
    <dbReference type="NCBI Taxonomy" id="3702"/>
    <lineage>
        <taxon>Eukaryota</taxon>
        <taxon>Viridiplantae</taxon>
        <taxon>Streptophyta</taxon>
        <taxon>Embryophyta</taxon>
        <taxon>Tracheophyta</taxon>
        <taxon>Spermatophyta</taxon>
        <taxon>Magnoliopsida</taxon>
        <taxon>eudicotyledons</taxon>
        <taxon>Gunneridae</taxon>
        <taxon>Pentapetalae</taxon>
        <taxon>rosids</taxon>
        <taxon>malvids</taxon>
        <taxon>Brassicales</taxon>
        <taxon>Brassicaceae</taxon>
        <taxon>Camelineae</taxon>
        <taxon>Arabidopsis</taxon>
    </lineage>
</organism>
<keyword evidence="10" id="KW-0472">Membrane</keyword>
<feature type="domain" description="Fucosyltransferase C-terminal" evidence="15">
    <location>
        <begin position="222"/>
        <end position="387"/>
    </location>
</feature>
<evidence type="ECO:0000256" key="9">
    <source>
        <dbReference type="ARBA" id="ARBA00023034"/>
    </source>
</evidence>
<name>A0A7G2DZH0_ARATH</name>
<dbReference type="Pfam" id="PF09713">
    <property type="entry name" value="A_thal_3526"/>
    <property type="match status" value="1"/>
</dbReference>
<dbReference type="FunFam" id="3.40.50.11660:FF:000005">
    <property type="entry name" value="Glycoprotein 3-alpha-L-fucosyltransferase A"/>
    <property type="match status" value="1"/>
</dbReference>
<dbReference type="EMBL" id="LR881466">
    <property type="protein sequence ID" value="CAD5315062.1"/>
    <property type="molecule type" value="Genomic_DNA"/>
</dbReference>
<gene>
    <name evidence="16" type="ORF">AT9943_LOCUS3464</name>
</gene>
<dbReference type="InterPro" id="IPR038577">
    <property type="entry name" value="GT10-like_C_sf"/>
</dbReference>
<dbReference type="PANTHER" id="PTHR11929">
    <property type="entry name" value="ALPHA- 1,3 -FUCOSYLTRANSFERASE"/>
    <property type="match status" value="1"/>
</dbReference>
<dbReference type="NCBIfam" id="TIGR01589">
    <property type="entry name" value="A_thal_3526"/>
    <property type="match status" value="1"/>
</dbReference>
<keyword evidence="5 13" id="KW-0808">Transferase</keyword>
<evidence type="ECO:0000256" key="1">
    <source>
        <dbReference type="ARBA" id="ARBA00004447"/>
    </source>
</evidence>
<dbReference type="InterPro" id="IPR001503">
    <property type="entry name" value="Glyco_trans_10"/>
</dbReference>
<comment type="pathway">
    <text evidence="2">Protein modification; protein glycosylation.</text>
</comment>
<proteinExistence type="inferred from homology"/>
<dbReference type="Pfam" id="PF00852">
    <property type="entry name" value="Glyco_transf_10"/>
    <property type="match status" value="1"/>
</dbReference>
<dbReference type="Gene3D" id="3.40.50.11660">
    <property type="entry name" value="Glycosyl transferase family 10, C-terminal domain"/>
    <property type="match status" value="1"/>
</dbReference>
<dbReference type="GO" id="GO:0071555">
    <property type="term" value="P:cell wall organization"/>
    <property type="evidence" value="ECO:0007669"/>
    <property type="project" value="UniProtKB-KW"/>
</dbReference>
<feature type="compositionally biased region" description="Low complexity" evidence="14">
    <location>
        <begin position="25"/>
        <end position="34"/>
    </location>
</feature>
<dbReference type="AlphaFoldDB" id="A0A7G2DZH0"/>
<evidence type="ECO:0000256" key="12">
    <source>
        <dbReference type="ARBA" id="ARBA00023316"/>
    </source>
</evidence>
<evidence type="ECO:0000256" key="3">
    <source>
        <dbReference type="ARBA" id="ARBA00008919"/>
    </source>
</evidence>
<comment type="similarity">
    <text evidence="3 13">Belongs to the glycosyltransferase 10 family.</text>
</comment>
<evidence type="ECO:0000313" key="17">
    <source>
        <dbReference type="Proteomes" id="UP000516314"/>
    </source>
</evidence>
<reference evidence="16 17" key="1">
    <citation type="submission" date="2020-09" db="EMBL/GenBank/DDBJ databases">
        <authorList>
            <person name="Ashkenazy H."/>
        </authorList>
    </citation>
    <scope>NUCLEOTIDE SEQUENCE [LARGE SCALE GENOMIC DNA]</scope>
    <source>
        <strain evidence="17">cv. Cdm-0</strain>
    </source>
</reference>
<evidence type="ECO:0000256" key="10">
    <source>
        <dbReference type="ARBA" id="ARBA00023136"/>
    </source>
</evidence>
<evidence type="ECO:0000256" key="11">
    <source>
        <dbReference type="ARBA" id="ARBA00023180"/>
    </source>
</evidence>
<evidence type="ECO:0000256" key="7">
    <source>
        <dbReference type="ARBA" id="ARBA00022968"/>
    </source>
</evidence>
<keyword evidence="6 13" id="KW-0812">Transmembrane</keyword>
<dbReference type="SUPFAM" id="SSF53756">
    <property type="entry name" value="UDP-Glycosyltransferase/glycogen phosphorylase"/>
    <property type="match status" value="1"/>
</dbReference>
<protein>
    <recommendedName>
        <fullName evidence="13">Fucosyltransferase</fullName>
        <ecNumber evidence="13">2.4.1.-</ecNumber>
    </recommendedName>
</protein>
<keyword evidence="11" id="KW-0325">Glycoprotein</keyword>
<evidence type="ECO:0000256" key="14">
    <source>
        <dbReference type="SAM" id="MobiDB-lite"/>
    </source>
</evidence>
<dbReference type="EC" id="2.4.1.-" evidence="13"/>